<proteinExistence type="predicted"/>
<dbReference type="InParanoid" id="A0A2K2DDV9"/>
<organism evidence="2">
    <name type="scientific">Brachypodium distachyon</name>
    <name type="common">Purple false brome</name>
    <name type="synonym">Trachynia distachya</name>
    <dbReference type="NCBI Taxonomy" id="15368"/>
    <lineage>
        <taxon>Eukaryota</taxon>
        <taxon>Viridiplantae</taxon>
        <taxon>Streptophyta</taxon>
        <taxon>Embryophyta</taxon>
        <taxon>Tracheophyta</taxon>
        <taxon>Spermatophyta</taxon>
        <taxon>Magnoliopsida</taxon>
        <taxon>Liliopsida</taxon>
        <taxon>Poales</taxon>
        <taxon>Poaceae</taxon>
        <taxon>BOP clade</taxon>
        <taxon>Pooideae</taxon>
        <taxon>Stipodae</taxon>
        <taxon>Brachypodieae</taxon>
        <taxon>Brachypodium</taxon>
    </lineage>
</organism>
<gene>
    <name evidence="2" type="ORF">BRADI_2g44953v3</name>
</gene>
<feature type="region of interest" description="Disordered" evidence="1">
    <location>
        <begin position="1"/>
        <end position="21"/>
    </location>
</feature>
<accession>A0A2K2DDV9</accession>
<reference evidence="2 3" key="1">
    <citation type="journal article" date="2010" name="Nature">
        <title>Genome sequencing and analysis of the model grass Brachypodium distachyon.</title>
        <authorList>
            <consortium name="International Brachypodium Initiative"/>
        </authorList>
    </citation>
    <scope>NUCLEOTIDE SEQUENCE [LARGE SCALE GENOMIC DNA]</scope>
    <source>
        <strain evidence="2 3">Bd21</strain>
    </source>
</reference>
<sequence>MRTQMEQLQLGRRTKEEHTGIDSVRAVTHAPVQVCYPLHSRQVRPLMNMSAPAWMMKIRCDGGFVNMLFVYHV</sequence>
<reference evidence="2" key="2">
    <citation type="submission" date="2017-06" db="EMBL/GenBank/DDBJ databases">
        <title>WGS assembly of Brachypodium distachyon.</title>
        <authorList>
            <consortium name="The International Brachypodium Initiative"/>
            <person name="Lucas S."/>
            <person name="Harmon-Smith M."/>
            <person name="Lail K."/>
            <person name="Tice H."/>
            <person name="Grimwood J."/>
            <person name="Bruce D."/>
            <person name="Barry K."/>
            <person name="Shu S."/>
            <person name="Lindquist E."/>
            <person name="Wang M."/>
            <person name="Pitluck S."/>
            <person name="Vogel J.P."/>
            <person name="Garvin D.F."/>
            <person name="Mockler T.C."/>
            <person name="Schmutz J."/>
            <person name="Rokhsar D."/>
            <person name="Bevan M.W."/>
        </authorList>
    </citation>
    <scope>NUCLEOTIDE SEQUENCE</scope>
    <source>
        <strain evidence="2">Bd21</strain>
    </source>
</reference>
<dbReference type="AlphaFoldDB" id="A0A2K2DDV9"/>
<evidence type="ECO:0000313" key="2">
    <source>
        <dbReference type="EMBL" id="PNT72476.1"/>
    </source>
</evidence>
<evidence type="ECO:0000256" key="1">
    <source>
        <dbReference type="SAM" id="MobiDB-lite"/>
    </source>
</evidence>
<dbReference type="Gramene" id="PNT72476">
    <property type="protein sequence ID" value="PNT72476"/>
    <property type="gene ID" value="BRADI_2g44953v3"/>
</dbReference>
<keyword evidence="4" id="KW-1185">Reference proteome</keyword>
<dbReference type="Proteomes" id="UP000008810">
    <property type="component" value="Chromosome 2"/>
</dbReference>
<dbReference type="EnsemblPlants" id="PNT72476">
    <property type="protein sequence ID" value="PNT72476"/>
    <property type="gene ID" value="BRADI_2g44953v3"/>
</dbReference>
<evidence type="ECO:0000313" key="3">
    <source>
        <dbReference type="EnsemblPlants" id="PNT72476"/>
    </source>
</evidence>
<evidence type="ECO:0000313" key="4">
    <source>
        <dbReference type="Proteomes" id="UP000008810"/>
    </source>
</evidence>
<dbReference type="EMBL" id="CM000881">
    <property type="protein sequence ID" value="PNT72476.1"/>
    <property type="molecule type" value="Genomic_DNA"/>
</dbReference>
<protein>
    <submittedName>
        <fullName evidence="2 3">Uncharacterized protein</fullName>
    </submittedName>
</protein>
<name>A0A2K2DDV9_BRADI</name>
<reference evidence="3" key="3">
    <citation type="submission" date="2018-08" db="UniProtKB">
        <authorList>
            <consortium name="EnsemblPlants"/>
        </authorList>
    </citation>
    <scope>IDENTIFICATION</scope>
    <source>
        <strain evidence="3">cv. Bd21</strain>
    </source>
</reference>